<reference evidence="1 2" key="1">
    <citation type="submission" date="2023-05" db="EMBL/GenBank/DDBJ databases">
        <title>Corynebacterium suedekumii sp. nov. and Corynebacterium breve sp. nov. isolated from raw cow's milk.</title>
        <authorList>
            <person name="Baer M.K."/>
            <person name="Mehl L."/>
            <person name="Hellmuth R."/>
            <person name="Marke G."/>
            <person name="Lipski A."/>
        </authorList>
    </citation>
    <scope>NUCLEOTIDE SEQUENCE [LARGE SCALE GENOMIC DNA]</scope>
    <source>
        <strain evidence="1 2">R4</strain>
    </source>
</reference>
<name>A0ABY8VGH4_9CORY</name>
<dbReference type="RefSeq" id="WP_284825194.1">
    <property type="nucleotide sequence ID" value="NZ_CP126969.1"/>
</dbReference>
<dbReference type="EMBL" id="CP126969">
    <property type="protein sequence ID" value="WIM67870.1"/>
    <property type="molecule type" value="Genomic_DNA"/>
</dbReference>
<keyword evidence="2" id="KW-1185">Reference proteome</keyword>
<proteinExistence type="predicted"/>
<sequence>MSDHPVLAVVDKQEGTTVIWRVATTPGFAPLSGAWIVASEQEVTQLTRDAVVISVGQSLNDDTPTTSISAIAEAMGEQGVKDLPDLESTPAYSGEPEAQAAWTTAVQAAQLVEAWHAGGARRRTRGEDTVRVLPTPTA</sequence>
<organism evidence="1 2">
    <name type="scientific">Corynebacterium breve</name>
    <dbReference type="NCBI Taxonomy" id="3049799"/>
    <lineage>
        <taxon>Bacteria</taxon>
        <taxon>Bacillati</taxon>
        <taxon>Actinomycetota</taxon>
        <taxon>Actinomycetes</taxon>
        <taxon>Mycobacteriales</taxon>
        <taxon>Corynebacteriaceae</taxon>
        <taxon>Corynebacterium</taxon>
    </lineage>
</organism>
<dbReference type="Proteomes" id="UP001225598">
    <property type="component" value="Chromosome"/>
</dbReference>
<evidence type="ECO:0000313" key="1">
    <source>
        <dbReference type="EMBL" id="WIM67870.1"/>
    </source>
</evidence>
<evidence type="ECO:0000313" key="2">
    <source>
        <dbReference type="Proteomes" id="UP001225598"/>
    </source>
</evidence>
<protein>
    <recommendedName>
        <fullName evidence="3">DUF2188 domain-containing protein</fullName>
    </recommendedName>
</protein>
<evidence type="ECO:0008006" key="3">
    <source>
        <dbReference type="Google" id="ProtNLM"/>
    </source>
</evidence>
<accession>A0ABY8VGH4</accession>
<gene>
    <name evidence="1" type="ORF">QP027_00230</name>
</gene>